<reference evidence="3 4" key="1">
    <citation type="submission" date="2012-10" db="EMBL/GenBank/DDBJ databases">
        <authorList>
            <person name="Zafar N."/>
            <person name="Inman J."/>
            <person name="Hall N."/>
            <person name="Lorenzi H."/>
            <person name="Caler E."/>
        </authorList>
    </citation>
    <scope>NUCLEOTIDE SEQUENCE [LARGE SCALE GENOMIC DNA]</scope>
    <source>
        <strain evidence="3 4">IP1</strain>
    </source>
</reference>
<accession>A0A0A1UH48</accession>
<protein>
    <submittedName>
        <fullName evidence="3">Vacuolar protein sorting-associated protein 26A, putative</fullName>
    </submittedName>
</protein>
<dbReference type="OMA" id="HANEKND"/>
<dbReference type="RefSeq" id="XP_004261434.1">
    <property type="nucleotide sequence ID" value="XM_004261386.1"/>
</dbReference>
<sequence>MVDIGIKLEGEEKYPLTYIHTKEGTKSYITVNQKETLKGFVHLKTQKPFQFTGLLLSFSGVVDINNSSKVFHEQNVTLSPPSISTTTSFPFSIDLNAPIDSYSSSNATISYILKASFLNSSLRTFVQGSFTSQKVIYVKSYTPTLQGKKLNDSVRHSQMQLDFTLDSNTTTLKGYISGHISFVSLSPETFVENVNLILVRNEVINGKTVTTKLFTLEVIDGSPEEPVAVPFKMFLQPLHLAPSSSVPVASFSVGYQVKLSIELPKKRLFRNYDVTITRSKTQKQKKSHREKKERKPKTKQQLSSSDFDTSKSSESWSSLNDLLVLNSSHNTNGTPRFVESDSSQSSLCLSQSADVELGIPQPDLDEKEEDVA</sequence>
<evidence type="ECO:0000313" key="4">
    <source>
        <dbReference type="Proteomes" id="UP000014680"/>
    </source>
</evidence>
<evidence type="ECO:0000256" key="2">
    <source>
        <dbReference type="SAM" id="MobiDB-lite"/>
    </source>
</evidence>
<feature type="region of interest" description="Disordered" evidence="2">
    <location>
        <begin position="279"/>
        <end position="314"/>
    </location>
</feature>
<feature type="compositionally biased region" description="Low complexity" evidence="2">
    <location>
        <begin position="340"/>
        <end position="352"/>
    </location>
</feature>
<dbReference type="PANTHER" id="PTHR12233">
    <property type="entry name" value="VACUOLAR PROTEIN SORTING 26 RELATED"/>
    <property type="match status" value="1"/>
</dbReference>
<dbReference type="VEuPathDB" id="AmoebaDB:EIN_498930"/>
<dbReference type="Pfam" id="PF03643">
    <property type="entry name" value="Vps26"/>
    <property type="match status" value="1"/>
</dbReference>
<organism evidence="3 4">
    <name type="scientific">Entamoeba invadens IP1</name>
    <dbReference type="NCBI Taxonomy" id="370355"/>
    <lineage>
        <taxon>Eukaryota</taxon>
        <taxon>Amoebozoa</taxon>
        <taxon>Evosea</taxon>
        <taxon>Archamoebae</taxon>
        <taxon>Mastigamoebida</taxon>
        <taxon>Entamoebidae</taxon>
        <taxon>Entamoeba</taxon>
    </lineage>
</organism>
<dbReference type="Proteomes" id="UP000014680">
    <property type="component" value="Unassembled WGS sequence"/>
</dbReference>
<feature type="region of interest" description="Disordered" evidence="2">
    <location>
        <begin position="330"/>
        <end position="372"/>
    </location>
</feature>
<dbReference type="OrthoDB" id="10310269at2759"/>
<feature type="compositionally biased region" description="Basic residues" evidence="2">
    <location>
        <begin position="280"/>
        <end position="298"/>
    </location>
</feature>
<comment type="similarity">
    <text evidence="1">Belongs to the VPS26 family.</text>
</comment>
<feature type="compositionally biased region" description="Acidic residues" evidence="2">
    <location>
        <begin position="363"/>
        <end position="372"/>
    </location>
</feature>
<dbReference type="AlphaFoldDB" id="A0A0A1UH48"/>
<evidence type="ECO:0000256" key="1">
    <source>
        <dbReference type="ARBA" id="ARBA00009100"/>
    </source>
</evidence>
<proteinExistence type="inferred from homology"/>
<dbReference type="InterPro" id="IPR028934">
    <property type="entry name" value="Vps26-related"/>
</dbReference>
<evidence type="ECO:0000313" key="3">
    <source>
        <dbReference type="EMBL" id="ELP94663.1"/>
    </source>
</evidence>
<dbReference type="GeneID" id="14893624"/>
<feature type="compositionally biased region" description="Low complexity" evidence="2">
    <location>
        <begin position="302"/>
        <end position="314"/>
    </location>
</feature>
<dbReference type="EMBL" id="KB206184">
    <property type="protein sequence ID" value="ELP94663.1"/>
    <property type="molecule type" value="Genomic_DNA"/>
</dbReference>
<dbReference type="KEGG" id="eiv:EIN_498930"/>
<keyword evidence="4" id="KW-1185">Reference proteome</keyword>
<dbReference type="Gene3D" id="2.60.40.640">
    <property type="match status" value="2"/>
</dbReference>
<dbReference type="GO" id="GO:0006886">
    <property type="term" value="P:intracellular protein transport"/>
    <property type="evidence" value="ECO:0007669"/>
    <property type="project" value="InterPro"/>
</dbReference>
<name>A0A0A1UH48_ENTIV</name>
<gene>
    <name evidence="3" type="ORF">EIN_498930</name>
</gene>
<dbReference type="InterPro" id="IPR014752">
    <property type="entry name" value="Arrestin-like_C"/>
</dbReference>